<dbReference type="GO" id="GO:0003723">
    <property type="term" value="F:RNA binding"/>
    <property type="evidence" value="ECO:0007669"/>
    <property type="project" value="TreeGrafter"/>
</dbReference>
<dbReference type="OrthoDB" id="267397at2759"/>
<dbReference type="GO" id="GO:0045296">
    <property type="term" value="F:cadherin binding"/>
    <property type="evidence" value="ECO:0007669"/>
    <property type="project" value="TreeGrafter"/>
</dbReference>
<dbReference type="Gene3D" id="3.10.20.90">
    <property type="entry name" value="Phosphatidylinositol 3-kinase Catalytic Subunit, Chain A, domain 1"/>
    <property type="match status" value="1"/>
</dbReference>
<feature type="domain" description="Ubiquitin-like" evidence="2">
    <location>
        <begin position="59"/>
        <end position="120"/>
    </location>
</feature>
<evidence type="ECO:0000313" key="4">
    <source>
        <dbReference type="Proteomes" id="UP000247498"/>
    </source>
</evidence>
<dbReference type="InParanoid" id="A0A2V0NZ16"/>
<dbReference type="PROSITE" id="PS50053">
    <property type="entry name" value="UBIQUITIN_2"/>
    <property type="match status" value="1"/>
</dbReference>
<sequence>MAEESAPAEAPVAAQAMPVAAAAPAAPAAVADAPPPSADAPAAGADAAAPCVAFSLTWGKQKTELKRRADSTVSELKAEVARLWGVPAGRQKLMFRGLVKDEAATLAKVGIKDGAKVLLIGSRDEDVAAAAPKEAAGGPAAWDAAPVPEEPLGKQAQHAKVLAKGKPEDALPGISGRQVPLPEGQSAIPGLLNSQGTKVRLTFRPDLGQLWIGSATATQKVSYGSVRAIEAAPIDGDEGYSIVALVLGAGKLFLYFFPSQLVSTLKMRVLGLGALLV</sequence>
<proteinExistence type="predicted"/>
<evidence type="ECO:0000313" key="3">
    <source>
        <dbReference type="EMBL" id="GBF90055.1"/>
    </source>
</evidence>
<dbReference type="InterPro" id="IPR029071">
    <property type="entry name" value="Ubiquitin-like_domsf"/>
</dbReference>
<dbReference type="InterPro" id="IPR000626">
    <property type="entry name" value="Ubiquitin-like_dom"/>
</dbReference>
<dbReference type="EMBL" id="BDRX01000014">
    <property type="protein sequence ID" value="GBF90055.1"/>
    <property type="molecule type" value="Genomic_DNA"/>
</dbReference>
<reference evidence="3 4" key="1">
    <citation type="journal article" date="2018" name="Sci. Rep.">
        <title>Raphidocelis subcapitata (=Pseudokirchneriella subcapitata) provides an insight into genome evolution and environmental adaptations in the Sphaeropleales.</title>
        <authorList>
            <person name="Suzuki S."/>
            <person name="Yamaguchi H."/>
            <person name="Nakajima N."/>
            <person name="Kawachi M."/>
        </authorList>
    </citation>
    <scope>NUCLEOTIDE SEQUENCE [LARGE SCALE GENOMIC DNA]</scope>
    <source>
        <strain evidence="3 4">NIES-35</strain>
    </source>
</reference>
<feature type="region of interest" description="Disordered" evidence="1">
    <location>
        <begin position="24"/>
        <end position="43"/>
    </location>
</feature>
<dbReference type="PANTHER" id="PTHR16470">
    <property type="entry name" value="UBIQUITIN DOMAIN-CONTAINING PROTEIN UBFD1"/>
    <property type="match status" value="1"/>
</dbReference>
<dbReference type="CDD" id="cd17047">
    <property type="entry name" value="Ubl_UBFD1"/>
    <property type="match status" value="1"/>
</dbReference>
<keyword evidence="4" id="KW-1185">Reference proteome</keyword>
<dbReference type="SMART" id="SM00213">
    <property type="entry name" value="UBQ"/>
    <property type="match status" value="1"/>
</dbReference>
<dbReference type="AlphaFoldDB" id="A0A2V0NZ16"/>
<dbReference type="STRING" id="307507.A0A2V0NZ16"/>
<dbReference type="InterPro" id="IPR057455">
    <property type="entry name" value="UBFD1_C"/>
</dbReference>
<dbReference type="InterPro" id="IPR039120">
    <property type="entry name" value="UBFD1"/>
</dbReference>
<name>A0A2V0NZ16_9CHLO</name>
<dbReference type="PANTHER" id="PTHR16470:SF0">
    <property type="entry name" value="UBIQUITIN DOMAIN-CONTAINING PROTEIN UBFD1"/>
    <property type="match status" value="1"/>
</dbReference>
<comment type="caution">
    <text evidence="3">The sequence shown here is derived from an EMBL/GenBank/DDBJ whole genome shotgun (WGS) entry which is preliminary data.</text>
</comment>
<dbReference type="SUPFAM" id="SSF54236">
    <property type="entry name" value="Ubiquitin-like"/>
    <property type="match status" value="1"/>
</dbReference>
<dbReference type="Pfam" id="PF25343">
    <property type="entry name" value="PH_UBFD1_C"/>
    <property type="match status" value="1"/>
</dbReference>
<gene>
    <name evidence="3" type="ORF">Rsub_02763</name>
</gene>
<accession>A0A2V0NZ16</accession>
<dbReference type="Pfam" id="PF00240">
    <property type="entry name" value="ubiquitin"/>
    <property type="match status" value="1"/>
</dbReference>
<organism evidence="3 4">
    <name type="scientific">Raphidocelis subcapitata</name>
    <dbReference type="NCBI Taxonomy" id="307507"/>
    <lineage>
        <taxon>Eukaryota</taxon>
        <taxon>Viridiplantae</taxon>
        <taxon>Chlorophyta</taxon>
        <taxon>core chlorophytes</taxon>
        <taxon>Chlorophyceae</taxon>
        <taxon>CS clade</taxon>
        <taxon>Sphaeropleales</taxon>
        <taxon>Selenastraceae</taxon>
        <taxon>Raphidocelis</taxon>
    </lineage>
</organism>
<evidence type="ECO:0000259" key="2">
    <source>
        <dbReference type="PROSITE" id="PS50053"/>
    </source>
</evidence>
<protein>
    <recommendedName>
        <fullName evidence="2">Ubiquitin-like domain-containing protein</fullName>
    </recommendedName>
</protein>
<evidence type="ECO:0000256" key="1">
    <source>
        <dbReference type="SAM" id="MobiDB-lite"/>
    </source>
</evidence>
<dbReference type="Proteomes" id="UP000247498">
    <property type="component" value="Unassembled WGS sequence"/>
</dbReference>